<keyword evidence="3" id="KW-1185">Reference proteome</keyword>
<organism evidence="1 4">
    <name type="scientific">Burkholderia aenigmatica</name>
    <dbReference type="NCBI Taxonomy" id="2015348"/>
    <lineage>
        <taxon>Bacteria</taxon>
        <taxon>Pseudomonadati</taxon>
        <taxon>Pseudomonadota</taxon>
        <taxon>Betaproteobacteria</taxon>
        <taxon>Burkholderiales</taxon>
        <taxon>Burkholderiaceae</taxon>
        <taxon>Burkholderia</taxon>
        <taxon>Burkholderia cepacia complex</taxon>
    </lineage>
</organism>
<evidence type="ECO:0000313" key="2">
    <source>
        <dbReference type="EMBL" id="VWC96184.1"/>
    </source>
</evidence>
<dbReference type="InterPro" id="IPR018755">
    <property type="entry name" value="Phage_Mu_Gp48"/>
</dbReference>
<dbReference type="Proteomes" id="UP000494120">
    <property type="component" value="Unassembled WGS sequence"/>
</dbReference>
<dbReference type="RefSeq" id="WP_012492575.1">
    <property type="nucleotide sequence ID" value="NZ_CABVQF010000057.1"/>
</dbReference>
<name>A0A6J5IRG0_9BURK</name>
<dbReference type="EMBL" id="CABVQG010000018">
    <property type="protein sequence ID" value="VWC96184.1"/>
    <property type="molecule type" value="Genomic_DNA"/>
</dbReference>
<accession>A0A6J5IRG0</accession>
<gene>
    <name evidence="2" type="ORF">BLA17378_04916</name>
    <name evidence="1" type="ORF">BLA3211_01970</name>
</gene>
<dbReference type="AlphaFoldDB" id="A0A6J5IRG0"/>
<evidence type="ECO:0000313" key="1">
    <source>
        <dbReference type="EMBL" id="CAB3962900.1"/>
    </source>
</evidence>
<reference evidence="1 4" key="1">
    <citation type="submission" date="2020-04" db="EMBL/GenBank/DDBJ databases">
        <authorList>
            <person name="Depoorter E."/>
        </authorList>
    </citation>
    <scope>NUCLEOTIDE SEQUENCE [LARGE SCALE GENOMIC DNA]</scope>
    <source>
        <strain evidence="1 4">BCC0217</strain>
        <strain evidence="2 3">R-17378</strain>
    </source>
</reference>
<evidence type="ECO:0000313" key="3">
    <source>
        <dbReference type="Proteomes" id="UP000494120"/>
    </source>
</evidence>
<dbReference type="Pfam" id="PF10076">
    <property type="entry name" value="Phage_Mu_Gp48"/>
    <property type="match status" value="1"/>
</dbReference>
<proteinExistence type="predicted"/>
<protein>
    <submittedName>
        <fullName evidence="1">Tail protein</fullName>
    </submittedName>
</protein>
<dbReference type="EMBL" id="CABWIL020000006">
    <property type="protein sequence ID" value="CAB3962900.1"/>
    <property type="molecule type" value="Genomic_DNA"/>
</dbReference>
<dbReference type="Proteomes" id="UP000494301">
    <property type="component" value="Unassembled WGS sequence"/>
</dbReference>
<evidence type="ECO:0000313" key="4">
    <source>
        <dbReference type="Proteomes" id="UP000494301"/>
    </source>
</evidence>
<sequence length="199" mass="22807">MDRFWQALTHLLPPGFAFPRNRRSAVMAWLGAWAAVLREHHDFVDRAIRQWMPHRTCSRLEEWEEALGLPDSCVARELDEEERRTAMLARLRGDLDLTFADSSADSIGAMTNYLAAAGYECEIWVNYPFRVGQNRVGDRLGRNGILYVYPVGLCRKARVGKARVGDRLVACQPEVDDLYCLLKRIVPSRFEIELVPDID</sequence>